<reference evidence="2 3" key="1">
    <citation type="submission" date="2020-01" db="EMBL/GenBank/DDBJ databases">
        <title>Muriicola jejuensis KCTC 22299.</title>
        <authorList>
            <person name="Wang G."/>
        </authorList>
    </citation>
    <scope>NUCLEOTIDE SEQUENCE [LARGE SCALE GENOMIC DNA]</scope>
    <source>
        <strain evidence="2 3">KCTC 22299</strain>
    </source>
</reference>
<sequence length="253" mass="29981">MFRFFKELRNKLLAENRFRKYMLYATGEILLVVIGILIALQVNNWNEDRLKREDEFFVAQDLYVELLESEKYLDQTLELWRRRNAFIQVLSDTLVTENLQLGQRAFDSILIEALTFRNFTPRRRKLDRVLGEENFEFSQSKDLIKEMMNLAGLYDALNVYFSYNLDTWKEVVQPYLITNYSFRNLNTALGIRHERNYPNRGHENLLADPVFDNVINNMQGDVIPFIMLLVRSLDKIGELKLLLESSYPEISSD</sequence>
<keyword evidence="1" id="KW-1133">Transmembrane helix</keyword>
<evidence type="ECO:0000313" key="2">
    <source>
        <dbReference type="EMBL" id="NER10015.1"/>
    </source>
</evidence>
<evidence type="ECO:0000256" key="1">
    <source>
        <dbReference type="SAM" id="Phobius"/>
    </source>
</evidence>
<keyword evidence="1" id="KW-0472">Membrane</keyword>
<dbReference type="InterPro" id="IPR045749">
    <property type="entry name" value="DUF6090"/>
</dbReference>
<keyword evidence="3" id="KW-1185">Reference proteome</keyword>
<gene>
    <name evidence="2" type="ORF">GWK09_05775</name>
</gene>
<accession>A0A6P0U9X8</accession>
<dbReference type="Proteomes" id="UP000468443">
    <property type="component" value="Unassembled WGS sequence"/>
</dbReference>
<dbReference type="EMBL" id="JAABOP010000001">
    <property type="protein sequence ID" value="NER10015.1"/>
    <property type="molecule type" value="Genomic_DNA"/>
</dbReference>
<evidence type="ECO:0000313" key="3">
    <source>
        <dbReference type="Proteomes" id="UP000468443"/>
    </source>
</evidence>
<dbReference type="Pfam" id="PF19578">
    <property type="entry name" value="DUF6090"/>
    <property type="match status" value="1"/>
</dbReference>
<protein>
    <submittedName>
        <fullName evidence="2">Uncharacterized protein</fullName>
    </submittedName>
</protein>
<proteinExistence type="predicted"/>
<organism evidence="2 3">
    <name type="scientific">Muriicola jejuensis</name>
    <dbReference type="NCBI Taxonomy" id="504488"/>
    <lineage>
        <taxon>Bacteria</taxon>
        <taxon>Pseudomonadati</taxon>
        <taxon>Bacteroidota</taxon>
        <taxon>Flavobacteriia</taxon>
        <taxon>Flavobacteriales</taxon>
        <taxon>Flavobacteriaceae</taxon>
        <taxon>Muriicola</taxon>
    </lineage>
</organism>
<name>A0A6P0U9X8_9FLAO</name>
<dbReference type="RefSeq" id="WP_163692039.1">
    <property type="nucleotide sequence ID" value="NZ_FXTW01000001.1"/>
</dbReference>
<dbReference type="AlphaFoldDB" id="A0A6P0U9X8"/>
<feature type="transmembrane region" description="Helical" evidence="1">
    <location>
        <begin position="21"/>
        <end position="42"/>
    </location>
</feature>
<comment type="caution">
    <text evidence="2">The sequence shown here is derived from an EMBL/GenBank/DDBJ whole genome shotgun (WGS) entry which is preliminary data.</text>
</comment>
<keyword evidence="1" id="KW-0812">Transmembrane</keyword>